<dbReference type="PANTHER" id="PTHR30304:SF0">
    <property type="entry name" value="D-TAGATOSE-1,6-BISPHOSPHATE ALDOLASE SUBUNIT GATY-RELATED"/>
    <property type="match status" value="1"/>
</dbReference>
<reference evidence="4" key="2">
    <citation type="submission" date="2021-02" db="EMBL/GenBank/DDBJ databases">
        <title>Aspergillus puulaauensis MK2 genome sequence.</title>
        <authorList>
            <person name="Futagami T."/>
            <person name="Mori K."/>
            <person name="Kadooka C."/>
            <person name="Tanaka T."/>
        </authorList>
    </citation>
    <scope>NUCLEOTIDE SEQUENCE</scope>
    <source>
        <strain evidence="4">MK2</strain>
    </source>
</reference>
<reference evidence="4" key="1">
    <citation type="submission" date="2021-01" db="EMBL/GenBank/DDBJ databases">
        <authorList>
            <consortium name="Aspergillus puulaauensis MK2 genome sequencing consortium"/>
            <person name="Kazuki M."/>
            <person name="Futagami T."/>
        </authorList>
    </citation>
    <scope>NUCLEOTIDE SEQUENCE</scope>
    <source>
        <strain evidence="4">MK2</strain>
    </source>
</reference>
<dbReference type="InterPro" id="IPR013785">
    <property type="entry name" value="Aldolase_TIM"/>
</dbReference>
<dbReference type="GO" id="GO:0008270">
    <property type="term" value="F:zinc ion binding"/>
    <property type="evidence" value="ECO:0007669"/>
    <property type="project" value="UniProtKB-UniRule"/>
</dbReference>
<feature type="binding site" evidence="2">
    <location>
        <position position="87"/>
    </location>
    <ligand>
        <name>Zn(2+)</name>
        <dbReference type="ChEBI" id="CHEBI:29105"/>
        <label>1</label>
        <note>catalytic</note>
    </ligand>
</feature>
<comment type="similarity">
    <text evidence="3">Belongs to the class II fructose-bisphosphate aldolase family.</text>
</comment>
<evidence type="ECO:0000256" key="2">
    <source>
        <dbReference type="PIRSR" id="PIRSR001359-3"/>
    </source>
</evidence>
<protein>
    <recommendedName>
        <fullName evidence="3">Fructose-bisphosphate aldolase</fullName>
        <shortName evidence="3">FBP aldolase</shortName>
        <ecNumber evidence="3">4.1.2.13</ecNumber>
    </recommendedName>
</protein>
<dbReference type="PANTHER" id="PTHR30304">
    <property type="entry name" value="D-TAGATOSE-1,6-BISPHOSPHATE ALDOLASE"/>
    <property type="match status" value="1"/>
</dbReference>
<dbReference type="SUPFAM" id="SSF51569">
    <property type="entry name" value="Aldolase"/>
    <property type="match status" value="1"/>
</dbReference>
<dbReference type="InterPro" id="IPR000771">
    <property type="entry name" value="FBA_II"/>
</dbReference>
<evidence type="ECO:0000313" key="5">
    <source>
        <dbReference type="Proteomes" id="UP000654913"/>
    </source>
</evidence>
<dbReference type="OrthoDB" id="2558351at2759"/>
<comment type="function">
    <text evidence="3">Catalyzes the aldol condensation of dihydroxyacetone phosphate (DHAP or glycerone-phosphate) with glyceraldehyde 3-phosphate (G3P) to form fructose 1,6-bisphosphate (FBP) in gluconeogenesis and the reverse reaction in glycolysis.</text>
</comment>
<evidence type="ECO:0000256" key="1">
    <source>
        <dbReference type="PIRSR" id="PIRSR001359-1"/>
    </source>
</evidence>
<dbReference type="GO" id="GO:0004332">
    <property type="term" value="F:fructose-bisphosphate aldolase activity"/>
    <property type="evidence" value="ECO:0007669"/>
    <property type="project" value="UniProtKB-EC"/>
</dbReference>
<dbReference type="EC" id="4.1.2.13" evidence="3"/>
<evidence type="ECO:0000256" key="3">
    <source>
        <dbReference type="RuleBase" id="RU366023"/>
    </source>
</evidence>
<proteinExistence type="inferred from homology"/>
<dbReference type="Pfam" id="PF01116">
    <property type="entry name" value="F_bP_aldolase"/>
    <property type="match status" value="1"/>
</dbReference>
<gene>
    <name evidence="4" type="ORF">APUU_60131A</name>
</gene>
<keyword evidence="3" id="KW-0456">Lyase</keyword>
<comment type="pathway">
    <text evidence="3">Carbohydrate degradation; glycolysis; D-glyceraldehyde 3-phosphate and glycerone phosphate from D-glucose: step 4/4.</text>
</comment>
<dbReference type="AlphaFoldDB" id="A0A7R8ARP7"/>
<keyword evidence="3" id="KW-0324">Glycolysis</keyword>
<keyword evidence="5" id="KW-1185">Reference proteome</keyword>
<dbReference type="Proteomes" id="UP000654913">
    <property type="component" value="Chromosome 6"/>
</dbReference>
<dbReference type="Gene3D" id="3.20.20.70">
    <property type="entry name" value="Aldolase class I"/>
    <property type="match status" value="1"/>
</dbReference>
<dbReference type="GO" id="GO:0006096">
    <property type="term" value="P:glycolytic process"/>
    <property type="evidence" value="ECO:0007669"/>
    <property type="project" value="UniProtKB-UniPathway"/>
</dbReference>
<comment type="catalytic activity">
    <reaction evidence="3">
        <text>beta-D-fructose 1,6-bisphosphate = D-glyceraldehyde 3-phosphate + dihydroxyacetone phosphate</text>
        <dbReference type="Rhea" id="RHEA:14729"/>
        <dbReference type="ChEBI" id="CHEBI:32966"/>
        <dbReference type="ChEBI" id="CHEBI:57642"/>
        <dbReference type="ChEBI" id="CHEBI:59776"/>
        <dbReference type="EC" id="4.1.2.13"/>
    </reaction>
</comment>
<dbReference type="GeneID" id="64977088"/>
<feature type="binding site" evidence="2">
    <location>
        <position position="108"/>
    </location>
    <ligand>
        <name>Zn(2+)</name>
        <dbReference type="ChEBI" id="CHEBI:29105"/>
        <label>2</label>
    </ligand>
</feature>
<dbReference type="UniPathway" id="UPA00109">
    <property type="reaction ID" value="UER00183"/>
</dbReference>
<evidence type="ECO:0000313" key="4">
    <source>
        <dbReference type="EMBL" id="BCS27083.1"/>
    </source>
</evidence>
<feature type="active site" description="Proton donor" evidence="1">
    <location>
        <position position="86"/>
    </location>
</feature>
<dbReference type="InterPro" id="IPR050246">
    <property type="entry name" value="Class_II_FBP_aldolase"/>
</dbReference>
<feature type="binding site" evidence="2">
    <location>
        <position position="184"/>
    </location>
    <ligand>
        <name>Zn(2+)</name>
        <dbReference type="ChEBI" id="CHEBI:29105"/>
        <label>1</label>
        <note>catalytic</note>
    </ligand>
</feature>
<dbReference type="PIRSF" id="PIRSF001359">
    <property type="entry name" value="F_bP_aldolase_II"/>
    <property type="match status" value="1"/>
</dbReference>
<organism evidence="4 5">
    <name type="scientific">Aspergillus puulaauensis</name>
    <dbReference type="NCBI Taxonomy" id="1220207"/>
    <lineage>
        <taxon>Eukaryota</taxon>
        <taxon>Fungi</taxon>
        <taxon>Dikarya</taxon>
        <taxon>Ascomycota</taxon>
        <taxon>Pezizomycotina</taxon>
        <taxon>Eurotiomycetes</taxon>
        <taxon>Eurotiomycetidae</taxon>
        <taxon>Eurotiales</taxon>
        <taxon>Aspergillaceae</taxon>
        <taxon>Aspergillus</taxon>
    </lineage>
</organism>
<keyword evidence="2 3" id="KW-0479">Metal-binding</keyword>
<accession>A0A7R8ARP7</accession>
<feature type="binding site" evidence="2">
    <location>
        <position position="138"/>
    </location>
    <ligand>
        <name>Zn(2+)</name>
        <dbReference type="ChEBI" id="CHEBI:29105"/>
        <label>2</label>
    </ligand>
</feature>
<name>A0A7R8ARP7_9EURO</name>
<dbReference type="EMBL" id="AP024448">
    <property type="protein sequence ID" value="BCS27083.1"/>
    <property type="molecule type" value="Genomic_DNA"/>
</dbReference>
<keyword evidence="2 3" id="KW-0862">Zinc</keyword>
<comment type="cofactor">
    <cofactor evidence="2 3">
        <name>Zn(2+)</name>
        <dbReference type="ChEBI" id="CHEBI:29105"/>
    </cofactor>
    <text evidence="2 3">Binds 2 Zn(2+) ions per subunit. One is catalytic and the other provides a structural contribution.</text>
</comment>
<sequence>MSQPNLHDNKTLQILRAAEKGGYGVLAAVAYNMEHILGFVQAAEGKRSPLIIQFFPWAIKFSNGLLVHAAAQAAKTASAPIAVHLDHCQDADLVKEAAELPFDSIMIDMSHRPKAENLSRTAELVRYCRQRGIATEAEPGRIEGGEDGLSNTLDLTPLLTTAEETAAFVSAGIDILAPAFGNVHGEYGPRGVVLDWNRLARIHDVTFAGGVMLALHGVNRFPVNLTRRLVASGISKINVNRDILDDYYRHLQANVGKFPFTQLLEEGVEVVSRSMAHHMDIVLSSGKA</sequence>
<feature type="binding site" evidence="2">
    <location>
        <position position="216"/>
    </location>
    <ligand>
        <name>Zn(2+)</name>
        <dbReference type="ChEBI" id="CHEBI:29105"/>
        <label>1</label>
        <note>catalytic</note>
    </ligand>
</feature>
<dbReference type="KEGG" id="apuu:APUU_60131A"/>
<dbReference type="RefSeq" id="XP_041559277.1">
    <property type="nucleotide sequence ID" value="XM_041706942.1"/>
</dbReference>